<dbReference type="AlphaFoldDB" id="A0A8J2K422"/>
<accession>A0A8J2K422</accession>
<organism evidence="1 2">
    <name type="scientific">Allacma fusca</name>
    <dbReference type="NCBI Taxonomy" id="39272"/>
    <lineage>
        <taxon>Eukaryota</taxon>
        <taxon>Metazoa</taxon>
        <taxon>Ecdysozoa</taxon>
        <taxon>Arthropoda</taxon>
        <taxon>Hexapoda</taxon>
        <taxon>Collembola</taxon>
        <taxon>Symphypleona</taxon>
        <taxon>Sminthuridae</taxon>
        <taxon>Allacma</taxon>
    </lineage>
</organism>
<evidence type="ECO:0000313" key="1">
    <source>
        <dbReference type="EMBL" id="CAG7730949.1"/>
    </source>
</evidence>
<gene>
    <name evidence="1" type="ORF">AFUS01_LOCUS19562</name>
</gene>
<name>A0A8J2K422_9HEXA</name>
<reference evidence="1" key="1">
    <citation type="submission" date="2021-06" db="EMBL/GenBank/DDBJ databases">
        <authorList>
            <person name="Hodson N. C."/>
            <person name="Mongue J. A."/>
            <person name="Jaron S. K."/>
        </authorList>
    </citation>
    <scope>NUCLEOTIDE SEQUENCE</scope>
</reference>
<keyword evidence="2" id="KW-1185">Reference proteome</keyword>
<protein>
    <submittedName>
        <fullName evidence="1">Uncharacterized protein</fullName>
    </submittedName>
</protein>
<dbReference type="Proteomes" id="UP000708208">
    <property type="component" value="Unassembled WGS sequence"/>
</dbReference>
<comment type="caution">
    <text evidence="1">The sequence shown here is derived from an EMBL/GenBank/DDBJ whole genome shotgun (WGS) entry which is preliminary data.</text>
</comment>
<evidence type="ECO:0000313" key="2">
    <source>
        <dbReference type="Proteomes" id="UP000708208"/>
    </source>
</evidence>
<proteinExistence type="predicted"/>
<dbReference type="EMBL" id="CAJVCH010203331">
    <property type="protein sequence ID" value="CAG7730949.1"/>
    <property type="molecule type" value="Genomic_DNA"/>
</dbReference>
<sequence>MEQNAYDGRSPTIIYRKVRKNEYIRTINRIIILKTKAKANYP</sequence>